<keyword evidence="3" id="KW-1185">Reference proteome</keyword>
<dbReference type="Pfam" id="PF07735">
    <property type="entry name" value="FBA_2"/>
    <property type="match status" value="1"/>
</dbReference>
<organism evidence="3">
    <name type="scientific">Caenorhabditis brenneri</name>
    <name type="common">Nematode worm</name>
    <dbReference type="NCBI Taxonomy" id="135651"/>
    <lineage>
        <taxon>Eukaryota</taxon>
        <taxon>Metazoa</taxon>
        <taxon>Ecdysozoa</taxon>
        <taxon>Nematoda</taxon>
        <taxon>Chromadorea</taxon>
        <taxon>Rhabditida</taxon>
        <taxon>Rhabditina</taxon>
        <taxon>Rhabditomorpha</taxon>
        <taxon>Rhabditoidea</taxon>
        <taxon>Rhabditidae</taxon>
        <taxon>Peloderinae</taxon>
        <taxon>Caenorhabditis</taxon>
    </lineage>
</organism>
<name>G0N0J7_CAEBE</name>
<reference evidence="3" key="1">
    <citation type="submission" date="2011-07" db="EMBL/GenBank/DDBJ databases">
        <authorList>
            <consortium name="Caenorhabditis brenneri Sequencing and Analysis Consortium"/>
            <person name="Wilson R.K."/>
        </authorList>
    </citation>
    <scope>NUCLEOTIDE SEQUENCE [LARGE SCALE GENOMIC DNA]</scope>
    <source>
        <strain evidence="3">PB2801</strain>
    </source>
</reference>
<dbReference type="Proteomes" id="UP000008068">
    <property type="component" value="Unassembled WGS sequence"/>
</dbReference>
<dbReference type="OrthoDB" id="5898066at2759"/>
<gene>
    <name evidence="2" type="ORF">CAEBREN_24223</name>
</gene>
<evidence type="ECO:0000313" key="3">
    <source>
        <dbReference type="Proteomes" id="UP000008068"/>
    </source>
</evidence>
<dbReference type="HOGENOM" id="CLU_028840_1_2_1"/>
<dbReference type="FunCoup" id="G0N0J7">
    <property type="interactions" value="2903"/>
</dbReference>
<evidence type="ECO:0000313" key="2">
    <source>
        <dbReference type="EMBL" id="EGT48936.1"/>
    </source>
</evidence>
<dbReference type="PANTHER" id="PTHR22899">
    <property type="entry name" value="CYCLIN-RELATED F-BOX FAMILY"/>
    <property type="match status" value="1"/>
</dbReference>
<dbReference type="AlphaFoldDB" id="G0N0J7"/>
<sequence>MWANSLSVKQMLDHFQFIFHASINLLCFGAHCERFSFESIQKNVKGFRTICLTSANHEHNKRVLSVFQPAELDLLEDSTRGGHIHRSISIQNFDVICAGSLQITLDDLLVFNARSIHLACDNSSHKIPNHFLKLWTKGANSRLEHLTLQFPRVDFREEELLEGLKYQHIQPNTERLFKSSGLKRTTKVIGGWDIRRLDGTQATINYGGNDNHVYFVLFVWHDHCVVNTISSYRVYFFL</sequence>
<dbReference type="InterPro" id="IPR012885">
    <property type="entry name" value="F-box_Sdz-33"/>
</dbReference>
<dbReference type="PANTHER" id="PTHR22899:SF0">
    <property type="entry name" value="F-BOX ASSOCIATED DOMAIN-CONTAINING PROTEIN-RELATED"/>
    <property type="match status" value="1"/>
</dbReference>
<dbReference type="EMBL" id="GL379824">
    <property type="protein sequence ID" value="EGT48936.1"/>
    <property type="molecule type" value="Genomic_DNA"/>
</dbReference>
<protein>
    <recommendedName>
        <fullName evidence="1">Sdz-33 F-box domain-containing protein</fullName>
    </recommendedName>
</protein>
<dbReference type="InterPro" id="IPR053222">
    <property type="entry name" value="Zygotic_Embryogenesis-Asso"/>
</dbReference>
<accession>G0N0J7</accession>
<feature type="domain" description="Sdz-33 F-box" evidence="1">
    <location>
        <begin position="86"/>
        <end position="148"/>
    </location>
</feature>
<proteinExistence type="predicted"/>
<dbReference type="InParanoid" id="G0N0J7"/>
<evidence type="ECO:0000259" key="1">
    <source>
        <dbReference type="Pfam" id="PF07735"/>
    </source>
</evidence>